<reference evidence="1" key="1">
    <citation type="submission" date="2019-08" db="EMBL/GenBank/DDBJ databases">
        <authorList>
            <person name="Kucharzyk K."/>
            <person name="Murdoch R.W."/>
            <person name="Higgins S."/>
            <person name="Loffler F."/>
        </authorList>
    </citation>
    <scope>NUCLEOTIDE SEQUENCE</scope>
</reference>
<gene>
    <name evidence="1" type="ORF">SDC9_190684</name>
</gene>
<evidence type="ECO:0000313" key="1">
    <source>
        <dbReference type="EMBL" id="MPN43125.1"/>
    </source>
</evidence>
<comment type="caution">
    <text evidence="1">The sequence shown here is derived from an EMBL/GenBank/DDBJ whole genome shotgun (WGS) entry which is preliminary data.</text>
</comment>
<organism evidence="1">
    <name type="scientific">bioreactor metagenome</name>
    <dbReference type="NCBI Taxonomy" id="1076179"/>
    <lineage>
        <taxon>unclassified sequences</taxon>
        <taxon>metagenomes</taxon>
        <taxon>ecological metagenomes</taxon>
    </lineage>
</organism>
<proteinExistence type="predicted"/>
<dbReference type="EMBL" id="VSSQ01101322">
    <property type="protein sequence ID" value="MPN43125.1"/>
    <property type="molecule type" value="Genomic_DNA"/>
</dbReference>
<protein>
    <recommendedName>
        <fullName evidence="2">IrrE N-terminal-like domain-containing protein</fullName>
    </recommendedName>
</protein>
<accession>A0A645HVP0</accession>
<evidence type="ECO:0008006" key="2">
    <source>
        <dbReference type="Google" id="ProtNLM"/>
    </source>
</evidence>
<sequence length="75" mass="8879">MVNDSEFCIRFMDMPCTVRAFVVEDNGFYNIFVNSRLNFEQNMKSIRHELSHIKNGDFCACKGIDFIEKIRHDIK</sequence>
<dbReference type="AlphaFoldDB" id="A0A645HVP0"/>
<name>A0A645HVP0_9ZZZZ</name>